<dbReference type="EMBL" id="NCSJ02000013">
    <property type="protein sequence ID" value="RFU35008.1"/>
    <property type="molecule type" value="Genomic_DNA"/>
</dbReference>
<protein>
    <submittedName>
        <fullName evidence="1">Uncharacterized protein</fullName>
    </submittedName>
</protein>
<feature type="non-terminal residue" evidence="1">
    <location>
        <position position="1"/>
    </location>
</feature>
<organism evidence="1 2">
    <name type="scientific">Scytalidium lignicola</name>
    <name type="common">Hyphomycete</name>
    <dbReference type="NCBI Taxonomy" id="5539"/>
    <lineage>
        <taxon>Eukaryota</taxon>
        <taxon>Fungi</taxon>
        <taxon>Dikarya</taxon>
        <taxon>Ascomycota</taxon>
        <taxon>Pezizomycotina</taxon>
        <taxon>Leotiomycetes</taxon>
        <taxon>Leotiomycetes incertae sedis</taxon>
        <taxon>Scytalidium</taxon>
    </lineage>
</organism>
<name>A0A3E2HNS0_SCYLI</name>
<feature type="non-terminal residue" evidence="1">
    <location>
        <position position="236"/>
    </location>
</feature>
<sequence length="236" mass="27183">MSTKMPTLGFSSLPAEIKHTVYQFAQPELFVIGFEGSGTYFHLVDYTGDYKHFMNTSQVPDKKYLHAWIDWNRTICLVNIQRWFDLSVQSLCHLKHIALVENSLGANPAHFLEDYPSLPSLTTFAVVHVPAMQKLQRGKDEDLLQPLFQFHRKFNSCSPVVDLPQNAFNKMLLSSYVGEHVWGCPAKFFFATKKEWHKDARAYSNEFGVHGEEMLVDGSWLALMHLIMKQYQLGHN</sequence>
<gene>
    <name evidence="1" type="ORF">B7463_g1319</name>
</gene>
<evidence type="ECO:0000313" key="2">
    <source>
        <dbReference type="Proteomes" id="UP000258309"/>
    </source>
</evidence>
<accession>A0A3E2HNS0</accession>
<reference evidence="1 2" key="1">
    <citation type="submission" date="2018-05" db="EMBL/GenBank/DDBJ databases">
        <title>Draft genome sequence of Scytalidium lignicola DSM 105466, a ubiquitous saprotrophic fungus.</title>
        <authorList>
            <person name="Buettner E."/>
            <person name="Gebauer A.M."/>
            <person name="Hofrichter M."/>
            <person name="Liers C."/>
            <person name="Kellner H."/>
        </authorList>
    </citation>
    <scope>NUCLEOTIDE SEQUENCE [LARGE SCALE GENOMIC DNA]</scope>
    <source>
        <strain evidence="1 2">DSM 105466</strain>
    </source>
</reference>
<evidence type="ECO:0000313" key="1">
    <source>
        <dbReference type="EMBL" id="RFU35008.1"/>
    </source>
</evidence>
<dbReference type="AlphaFoldDB" id="A0A3E2HNS0"/>
<keyword evidence="2" id="KW-1185">Reference proteome</keyword>
<proteinExistence type="predicted"/>
<dbReference type="Proteomes" id="UP000258309">
    <property type="component" value="Unassembled WGS sequence"/>
</dbReference>
<comment type="caution">
    <text evidence="1">The sequence shown here is derived from an EMBL/GenBank/DDBJ whole genome shotgun (WGS) entry which is preliminary data.</text>
</comment>